<dbReference type="STRING" id="888050.HMPREF9004_0331"/>
<evidence type="ECO:0000259" key="4">
    <source>
        <dbReference type="Pfam" id="PF13579"/>
    </source>
</evidence>
<dbReference type="PATRIC" id="fig|888050.3.peg.325"/>
<evidence type="ECO:0000259" key="3">
    <source>
        <dbReference type="Pfam" id="PF00534"/>
    </source>
</evidence>
<evidence type="ECO:0000256" key="2">
    <source>
        <dbReference type="ARBA" id="ARBA00022679"/>
    </source>
</evidence>
<keyword evidence="1" id="KW-0328">Glycosyltransferase</keyword>
<dbReference type="PANTHER" id="PTHR12526">
    <property type="entry name" value="GLYCOSYLTRANSFERASE"/>
    <property type="match status" value="1"/>
</dbReference>
<reference evidence="5 6" key="1">
    <citation type="submission" date="2013-03" db="EMBL/GenBank/DDBJ databases">
        <title>Reference genome for the Human Microbiome Project.</title>
        <authorList>
            <person name="Aqrawi P."/>
            <person name="Ayvaz T."/>
            <person name="Bess C."/>
            <person name="Blankenburg K."/>
            <person name="Coyle M."/>
            <person name="Deng J."/>
            <person name="Forbes L."/>
            <person name="Fowler G."/>
            <person name="Francisco L."/>
            <person name="Fu Q."/>
            <person name="Gibbs R."/>
            <person name="Gross S."/>
            <person name="Gubbala S."/>
            <person name="Hale W."/>
            <person name="Hemphill L."/>
            <person name="Highlander S."/>
            <person name="Hirani K."/>
            <person name="Jackson L."/>
            <person name="Jakkamsetti A."/>
            <person name="Javaid M."/>
            <person name="Jayaseelan J.C."/>
            <person name="Jiang H."/>
            <person name="Joshi V."/>
            <person name="Korchina V."/>
            <person name="Kovar C."/>
            <person name="Lara F."/>
            <person name="Lee S."/>
            <person name="Liu Y."/>
            <person name="Mata R."/>
            <person name="Mathew T."/>
            <person name="Munidasa M."/>
            <person name="Muzny D."/>
            <person name="Nazareth L."/>
            <person name="Ngo R."/>
            <person name="Nguyen L."/>
            <person name="Nguyen N."/>
            <person name="Okwuonu G."/>
            <person name="Ongeri F."/>
            <person name="Palculict T."/>
            <person name="Patil S."/>
            <person name="Petrosino J."/>
            <person name="Pham C."/>
            <person name="Pham P."/>
            <person name="Pu L.-L."/>
            <person name="Qin X."/>
            <person name="Qu J."/>
            <person name="Reid J."/>
            <person name="Ross M."/>
            <person name="Ruth R."/>
            <person name="Saada N."/>
            <person name="San Lucas F."/>
            <person name="Santibanez J."/>
            <person name="Shang Y."/>
            <person name="Simmons D."/>
            <person name="Song X.-Z."/>
            <person name="Tang L.-Y."/>
            <person name="Thornton R."/>
            <person name="Warren J."/>
            <person name="Weissenberger G."/>
            <person name="Wilczek-Boney K."/>
            <person name="Worley K."/>
            <person name="Youmans B."/>
            <person name="Zhang J."/>
            <person name="Zhang L."/>
            <person name="Zhao Z."/>
            <person name="Zhou C."/>
            <person name="Zhu D."/>
            <person name="Zhu Y."/>
        </authorList>
    </citation>
    <scope>NUCLEOTIDE SEQUENCE [LARGE SCALE GENOMIC DNA]</scope>
    <source>
        <strain evidence="5 6">F0333</strain>
    </source>
</reference>
<protein>
    <submittedName>
        <fullName evidence="5">Group 1 glycosyl transferase</fullName>
    </submittedName>
</protein>
<feature type="domain" description="Glycosyltransferase subfamily 4-like N-terminal" evidence="4">
    <location>
        <begin position="19"/>
        <end position="174"/>
    </location>
</feature>
<gene>
    <name evidence="5" type="ORF">HMPREF9004_0331</name>
</gene>
<dbReference type="OrthoDB" id="506201at2"/>
<comment type="caution">
    <text evidence="5">The sequence shown here is derived from an EMBL/GenBank/DDBJ whole genome shotgun (WGS) entry which is preliminary data.</text>
</comment>
<dbReference type="Pfam" id="PF13579">
    <property type="entry name" value="Glyco_trans_4_4"/>
    <property type="match status" value="1"/>
</dbReference>
<evidence type="ECO:0000313" key="6">
    <source>
        <dbReference type="Proteomes" id="UP000013015"/>
    </source>
</evidence>
<dbReference type="SUPFAM" id="SSF53756">
    <property type="entry name" value="UDP-Glycosyltransferase/glycogen phosphorylase"/>
    <property type="match status" value="1"/>
</dbReference>
<dbReference type="InterPro" id="IPR028098">
    <property type="entry name" value="Glyco_trans_4-like_N"/>
</dbReference>
<dbReference type="Gene3D" id="3.40.50.2000">
    <property type="entry name" value="Glycogen Phosphorylase B"/>
    <property type="match status" value="2"/>
</dbReference>
<dbReference type="Proteomes" id="UP000013015">
    <property type="component" value="Unassembled WGS sequence"/>
</dbReference>
<feature type="domain" description="Glycosyl transferase family 1" evidence="3">
    <location>
        <begin position="197"/>
        <end position="360"/>
    </location>
</feature>
<evidence type="ECO:0000313" key="5">
    <source>
        <dbReference type="EMBL" id="ENO18996.1"/>
    </source>
</evidence>
<keyword evidence="6" id="KW-1185">Reference proteome</keyword>
<dbReference type="Pfam" id="PF00534">
    <property type="entry name" value="Glycos_transf_1"/>
    <property type="match status" value="1"/>
</dbReference>
<name>N6X5I5_9ACTO</name>
<dbReference type="HOGENOM" id="CLU_009583_2_4_11"/>
<dbReference type="RefSeq" id="WP_005962042.1">
    <property type="nucleotide sequence ID" value="NZ_CP040505.1"/>
</dbReference>
<dbReference type="eggNOG" id="COG0438">
    <property type="taxonomic scope" value="Bacteria"/>
</dbReference>
<accession>N6X5I5</accession>
<evidence type="ECO:0000256" key="1">
    <source>
        <dbReference type="ARBA" id="ARBA00022676"/>
    </source>
</evidence>
<dbReference type="EMBL" id="AQHZ01000005">
    <property type="protein sequence ID" value="ENO18996.1"/>
    <property type="molecule type" value="Genomic_DNA"/>
</dbReference>
<dbReference type="GO" id="GO:0016757">
    <property type="term" value="F:glycosyltransferase activity"/>
    <property type="evidence" value="ECO:0007669"/>
    <property type="project" value="UniProtKB-KW"/>
</dbReference>
<dbReference type="AlphaFoldDB" id="N6X5I5"/>
<keyword evidence="2 5" id="KW-0808">Transferase</keyword>
<dbReference type="InterPro" id="IPR001296">
    <property type="entry name" value="Glyco_trans_1"/>
</dbReference>
<sequence>MRILFVASWYPRPGAKHSGTFFEEQALMLARAGHEVEVLALETSPLGRRWQRDSPRVSVEHGIRVVRLHLPSMPRALGALEKQIHRSLIRRAAALFEESGKAQIVHAHTVFPGGVAGEILAARWGVPLVITEHRPSTLESRAFRSRSGAIGQALEQACLLTTVSQGFAQALFAHYPGTRWLPIELPVPDAFFNAERSVGKEAGPLRFTHVSHIDDNKRVIETCRAFLDAFKDSGTALLKIAGGSPEAIERVRAALPNPCSSIEFLGRLERADVVSLLADSDVFVLVSALEAGGTVFSEAQAAGARLIASATWAGCFALEEGNGELVGVDDAPALVEAMRRICDPSQYANAEQIRERARERYSEQSFVSRWSELYGALVESQGLEDSKEESSS</sequence>
<organism evidence="5 6">
    <name type="scientific">Schaalia cardiffensis F0333</name>
    <dbReference type="NCBI Taxonomy" id="888050"/>
    <lineage>
        <taxon>Bacteria</taxon>
        <taxon>Bacillati</taxon>
        <taxon>Actinomycetota</taxon>
        <taxon>Actinomycetes</taxon>
        <taxon>Actinomycetales</taxon>
        <taxon>Actinomycetaceae</taxon>
        <taxon>Schaalia</taxon>
    </lineage>
</organism>
<proteinExistence type="predicted"/>
<dbReference type="PANTHER" id="PTHR12526:SF636">
    <property type="entry name" value="BLL3647 PROTEIN"/>
    <property type="match status" value="1"/>
</dbReference>